<gene>
    <name evidence="1" type="ORF">N0F65_002273</name>
</gene>
<dbReference type="EMBL" id="DAKRPA010000196">
    <property type="protein sequence ID" value="DAZ95644.1"/>
    <property type="molecule type" value="Genomic_DNA"/>
</dbReference>
<dbReference type="Proteomes" id="UP001146120">
    <property type="component" value="Unassembled WGS sequence"/>
</dbReference>
<reference evidence="1" key="2">
    <citation type="journal article" date="2023" name="Microbiol Resour">
        <title>Decontamination and Annotation of the Draft Genome Sequence of the Oomycete Lagenidium giganteum ARSEF 373.</title>
        <authorList>
            <person name="Morgan W.R."/>
            <person name="Tartar A."/>
        </authorList>
    </citation>
    <scope>NUCLEOTIDE SEQUENCE</scope>
    <source>
        <strain evidence="1">ARSEF 373</strain>
    </source>
</reference>
<keyword evidence="2" id="KW-1185">Reference proteome</keyword>
<organism evidence="1 2">
    <name type="scientific">Lagenidium giganteum</name>
    <dbReference type="NCBI Taxonomy" id="4803"/>
    <lineage>
        <taxon>Eukaryota</taxon>
        <taxon>Sar</taxon>
        <taxon>Stramenopiles</taxon>
        <taxon>Oomycota</taxon>
        <taxon>Peronosporomycetes</taxon>
        <taxon>Pythiales</taxon>
        <taxon>Pythiaceae</taxon>
    </lineage>
</organism>
<evidence type="ECO:0000313" key="2">
    <source>
        <dbReference type="Proteomes" id="UP001146120"/>
    </source>
</evidence>
<evidence type="ECO:0000313" key="1">
    <source>
        <dbReference type="EMBL" id="DAZ95644.1"/>
    </source>
</evidence>
<sequence>MRRDGRTTADPLQNTDATLSSPHILEADSLQFRLVGRKEAIDTAAMCYRNIIAIATSTASDRTRQAMPVCSGSLGLRLRNSFLEIGIHQKKSIGRRLAAL</sequence>
<dbReference type="AlphaFoldDB" id="A0AAV2YR05"/>
<reference evidence="1" key="1">
    <citation type="submission" date="2022-11" db="EMBL/GenBank/DDBJ databases">
        <authorList>
            <person name="Morgan W.R."/>
            <person name="Tartar A."/>
        </authorList>
    </citation>
    <scope>NUCLEOTIDE SEQUENCE</scope>
    <source>
        <strain evidence="1">ARSEF 373</strain>
    </source>
</reference>
<comment type="caution">
    <text evidence="1">The sequence shown here is derived from an EMBL/GenBank/DDBJ whole genome shotgun (WGS) entry which is preliminary data.</text>
</comment>
<accession>A0AAV2YR05</accession>
<name>A0AAV2YR05_9STRA</name>
<protein>
    <submittedName>
        <fullName evidence="1">Uncharacterized protein</fullName>
    </submittedName>
</protein>
<proteinExistence type="predicted"/>